<evidence type="ECO:0000313" key="4">
    <source>
        <dbReference type="EMBL" id="MBF4693983.1"/>
    </source>
</evidence>
<comment type="caution">
    <text evidence="4">The sequence shown here is derived from an EMBL/GenBank/DDBJ whole genome shotgun (WGS) entry which is preliminary data.</text>
</comment>
<name>A0ABR9ZU68_9FIRM</name>
<feature type="domain" description="EamA" evidence="3">
    <location>
        <begin position="28"/>
        <end position="163"/>
    </location>
</feature>
<feature type="transmembrane region" description="Helical" evidence="2">
    <location>
        <begin position="62"/>
        <end position="79"/>
    </location>
</feature>
<dbReference type="PANTHER" id="PTHR22911:SF137">
    <property type="entry name" value="SOLUTE CARRIER FAMILY 35 MEMBER G2-RELATED"/>
    <property type="match status" value="1"/>
</dbReference>
<dbReference type="PANTHER" id="PTHR22911">
    <property type="entry name" value="ACYL-MALONYL CONDENSING ENZYME-RELATED"/>
    <property type="match status" value="1"/>
</dbReference>
<proteinExistence type="inferred from homology"/>
<evidence type="ECO:0000256" key="2">
    <source>
        <dbReference type="SAM" id="Phobius"/>
    </source>
</evidence>
<accession>A0ABR9ZU68</accession>
<feature type="transmembrane region" description="Helical" evidence="2">
    <location>
        <begin position="205"/>
        <end position="226"/>
    </location>
</feature>
<feature type="domain" description="EamA" evidence="3">
    <location>
        <begin position="176"/>
        <end position="309"/>
    </location>
</feature>
<feature type="transmembrane region" description="Helical" evidence="2">
    <location>
        <begin position="91"/>
        <end position="112"/>
    </location>
</feature>
<feature type="transmembrane region" description="Helical" evidence="2">
    <location>
        <begin position="269"/>
        <end position="287"/>
    </location>
</feature>
<dbReference type="InterPro" id="IPR000620">
    <property type="entry name" value="EamA_dom"/>
</dbReference>
<feature type="transmembrane region" description="Helical" evidence="2">
    <location>
        <begin position="30"/>
        <end position="50"/>
    </location>
</feature>
<dbReference type="RefSeq" id="WP_194702219.1">
    <property type="nucleotide sequence ID" value="NZ_JADKNH010000007.1"/>
</dbReference>
<feature type="transmembrane region" description="Helical" evidence="2">
    <location>
        <begin position="118"/>
        <end position="137"/>
    </location>
</feature>
<evidence type="ECO:0000313" key="5">
    <source>
        <dbReference type="Proteomes" id="UP000614200"/>
    </source>
</evidence>
<keyword evidence="2" id="KW-0472">Membrane</keyword>
<keyword evidence="2" id="KW-1133">Transmembrane helix</keyword>
<feature type="transmembrane region" description="Helical" evidence="2">
    <location>
        <begin position="293"/>
        <end position="310"/>
    </location>
</feature>
<keyword evidence="2" id="KW-0812">Transmembrane</keyword>
<dbReference type="Proteomes" id="UP000614200">
    <property type="component" value="Unassembled WGS sequence"/>
</dbReference>
<organism evidence="4 5">
    <name type="scientific">Fusibacter ferrireducens</name>
    <dbReference type="NCBI Taxonomy" id="2785058"/>
    <lineage>
        <taxon>Bacteria</taxon>
        <taxon>Bacillati</taxon>
        <taxon>Bacillota</taxon>
        <taxon>Clostridia</taxon>
        <taxon>Eubacteriales</taxon>
        <taxon>Eubacteriales Family XII. Incertae Sedis</taxon>
        <taxon>Fusibacter</taxon>
    </lineage>
</organism>
<dbReference type="InterPro" id="IPR037185">
    <property type="entry name" value="EmrE-like"/>
</dbReference>
<gene>
    <name evidence="4" type="ORF">ISU02_12760</name>
</gene>
<feature type="transmembrane region" description="Helical" evidence="2">
    <location>
        <begin position="238"/>
        <end position="257"/>
    </location>
</feature>
<evidence type="ECO:0000259" key="3">
    <source>
        <dbReference type="Pfam" id="PF00892"/>
    </source>
</evidence>
<reference evidence="4 5" key="1">
    <citation type="submission" date="2020-11" db="EMBL/GenBank/DDBJ databases">
        <title>Fusibacter basophilias sp. nov.</title>
        <authorList>
            <person name="Qiu D."/>
        </authorList>
    </citation>
    <scope>NUCLEOTIDE SEQUENCE [LARGE SCALE GENOMIC DNA]</scope>
    <source>
        <strain evidence="4 5">Q10-2</strain>
    </source>
</reference>
<dbReference type="EMBL" id="JADKNH010000007">
    <property type="protein sequence ID" value="MBF4693983.1"/>
    <property type="molecule type" value="Genomic_DNA"/>
</dbReference>
<dbReference type="SUPFAM" id="SSF103481">
    <property type="entry name" value="Multidrug resistance efflux transporter EmrE"/>
    <property type="match status" value="2"/>
</dbReference>
<feature type="transmembrane region" description="Helical" evidence="2">
    <location>
        <begin position="173"/>
        <end position="193"/>
    </location>
</feature>
<protein>
    <submittedName>
        <fullName evidence="4">DMT family transporter</fullName>
    </submittedName>
</protein>
<evidence type="ECO:0000256" key="1">
    <source>
        <dbReference type="ARBA" id="ARBA00007362"/>
    </source>
</evidence>
<feature type="transmembrane region" description="Helical" evidence="2">
    <location>
        <begin position="149"/>
        <end position="167"/>
    </location>
</feature>
<dbReference type="Pfam" id="PF00892">
    <property type="entry name" value="EamA"/>
    <property type="match status" value="2"/>
</dbReference>
<keyword evidence="5" id="KW-1185">Reference proteome</keyword>
<comment type="similarity">
    <text evidence="1">Belongs to the EamA transporter family.</text>
</comment>
<sequence>MARDENLEVAYKEAAEASGLGKSFLKKKGFLYAIMASSIYAFNSILGKMILVEGVEPLLLSFYQYLMGTIIILVAILLVDKDKFKITRVQLKQMAIQGIFGAFGTSLLFYLALNHLNAGIASMLLFTNPVFVTVFFAITGKKKLGKANYVALVFAMIGIVLVLDIFAVKGSEFSVMGVVFGLASALTYTFYNLYADFKMVKIDHYAVLFYTSLFGLFASWICVMGIHGAVPILSLHVLKYISIIAIFAGVLPVMFLYKSIELIGSERTSIVATLELPITLIIAFLVLKEHLNGMQIGGALLVILSVILLHRGD</sequence>